<organism evidence="2 3">
    <name type="scientific">Hymenoscyphus fraxineus</name>
    <dbReference type="NCBI Taxonomy" id="746836"/>
    <lineage>
        <taxon>Eukaryota</taxon>
        <taxon>Fungi</taxon>
        <taxon>Dikarya</taxon>
        <taxon>Ascomycota</taxon>
        <taxon>Pezizomycotina</taxon>
        <taxon>Leotiomycetes</taxon>
        <taxon>Helotiales</taxon>
        <taxon>Helotiaceae</taxon>
        <taxon>Hymenoscyphus</taxon>
    </lineage>
</organism>
<evidence type="ECO:0000259" key="1">
    <source>
        <dbReference type="Pfam" id="PF20150"/>
    </source>
</evidence>
<keyword evidence="3" id="KW-1185">Reference proteome</keyword>
<protein>
    <recommendedName>
        <fullName evidence="1">2EXR domain-containing protein</fullName>
    </recommendedName>
</protein>
<evidence type="ECO:0000313" key="3">
    <source>
        <dbReference type="Proteomes" id="UP000696280"/>
    </source>
</evidence>
<dbReference type="EMBL" id="CAJVRL010000131">
    <property type="protein sequence ID" value="CAG8962427.1"/>
    <property type="molecule type" value="Genomic_DNA"/>
</dbReference>
<sequence>MEQPTPPTAVAPTTFTLFPKLPTEIQIEIWKMAMEDAGRVVEMMVYTVKGYPRHHYTDAKLPGIMSATHASREVCDPFWTLDEWTTVHYDWHCGTCGDAGDRLQYYGTSYDQGDSEDEDLTSETFDCCPRPAQDLRDAHCPKFRHRINFEIDILYLNLNHCTNKEWYPFLDMSPGQPVERVAIEFEAHSGDNDELWDLFAWPTLREVFLVFGDVDCCNPSPSGHRRIKELSTDNVVIPAQFNDLITKFEAGFAQYWKDEMCAGMSKEEKEEEVVPSIIMARAIREE</sequence>
<dbReference type="InterPro" id="IPR045518">
    <property type="entry name" value="2EXR"/>
</dbReference>
<accession>A0A9N9LFE2</accession>
<feature type="domain" description="2EXR" evidence="1">
    <location>
        <begin position="15"/>
        <end position="90"/>
    </location>
</feature>
<dbReference type="PANTHER" id="PTHR35910:SF6">
    <property type="entry name" value="2EXR DOMAIN-CONTAINING PROTEIN"/>
    <property type="match status" value="1"/>
</dbReference>
<dbReference type="PANTHER" id="PTHR35910">
    <property type="entry name" value="2EXR DOMAIN-CONTAINING PROTEIN"/>
    <property type="match status" value="1"/>
</dbReference>
<dbReference type="OrthoDB" id="3469466at2759"/>
<reference evidence="2" key="1">
    <citation type="submission" date="2021-07" db="EMBL/GenBank/DDBJ databases">
        <authorList>
            <person name="Durling M."/>
        </authorList>
    </citation>
    <scope>NUCLEOTIDE SEQUENCE</scope>
</reference>
<evidence type="ECO:0000313" key="2">
    <source>
        <dbReference type="EMBL" id="CAG8962427.1"/>
    </source>
</evidence>
<dbReference type="AlphaFoldDB" id="A0A9N9LFE2"/>
<dbReference type="Pfam" id="PF20150">
    <property type="entry name" value="2EXR"/>
    <property type="match status" value="1"/>
</dbReference>
<gene>
    <name evidence="2" type="ORF">HYFRA_00014056</name>
</gene>
<proteinExistence type="predicted"/>
<name>A0A9N9LFE2_9HELO</name>
<dbReference type="Proteomes" id="UP000696280">
    <property type="component" value="Unassembled WGS sequence"/>
</dbReference>
<comment type="caution">
    <text evidence="2">The sequence shown here is derived from an EMBL/GenBank/DDBJ whole genome shotgun (WGS) entry which is preliminary data.</text>
</comment>